<dbReference type="InterPro" id="IPR002885">
    <property type="entry name" value="PPR_rpt"/>
</dbReference>
<evidence type="ECO:0000313" key="2">
    <source>
        <dbReference type="EMBL" id="CAJ1396504.1"/>
    </source>
</evidence>
<dbReference type="GO" id="GO:0003729">
    <property type="term" value="F:mRNA binding"/>
    <property type="evidence" value="ECO:0007669"/>
    <property type="project" value="TreeGrafter"/>
</dbReference>
<evidence type="ECO:0008006" key="4">
    <source>
        <dbReference type="Google" id="ProtNLM"/>
    </source>
</evidence>
<dbReference type="Proteomes" id="UP001178507">
    <property type="component" value="Unassembled WGS sequence"/>
</dbReference>
<keyword evidence="3" id="KW-1185">Reference proteome</keyword>
<accession>A0AA36J0Y5</accession>
<dbReference type="Gene3D" id="1.20.940.10">
    <property type="entry name" value="Functional domain of the splicing factor Prp18"/>
    <property type="match status" value="1"/>
</dbReference>
<dbReference type="NCBIfam" id="TIGR00756">
    <property type="entry name" value="PPR"/>
    <property type="match status" value="2"/>
</dbReference>
<dbReference type="InterPro" id="IPR011990">
    <property type="entry name" value="TPR-like_helical_dom_sf"/>
</dbReference>
<evidence type="ECO:0000313" key="3">
    <source>
        <dbReference type="Proteomes" id="UP001178507"/>
    </source>
</evidence>
<dbReference type="EMBL" id="CAUJNA010003234">
    <property type="protein sequence ID" value="CAJ1396504.1"/>
    <property type="molecule type" value="Genomic_DNA"/>
</dbReference>
<proteinExistence type="predicted"/>
<dbReference type="AlphaFoldDB" id="A0AA36J0Y5"/>
<sequence>MPAYLDLAIGNKAWHSEVPTLMEGGMDGMTGQERGRIQARTAQRLNASRVKSSMDDEEVRGHVVALRRLLTVAQAPWGREDDCDIWQGLEAAQASPARRSAAPRRFGDASALEALFGRRVELDVARCTVIQAGLAWPDVLQLLARMRRRRLRPDRICLSRATRRFAAYGQWLLAMQFLQDPDVISYNCAISACKSCWTFALSLPLGMAAVQLLPDIFSFSTCVTCCPWTYACQLLRHMSPATPHVISYNSAVATLAVECWRQALDLAQAMPSSRLVPDVITYNSLLTTDGDSKWLQACRVLRHLPRASLRASAVTLAAAAADPAACRWAWALQFSKSSAVAANSCIRACKSNWRVALCLFASANCDVITYSSVTSACSWHLAADFLMAMGHDQVLPNVISYNSAIDVGEKAGRWQRAVALLEQIVQSDLLPSTVSCNSAIRSCAAAGNLEVAQQLLCTMPAWRLTPEVISFNSVIAVCERRGNWATALSIFQEMKDARLAPDVISCSSLISCCESAAQWTVALELLTAMEHWTVSPDVFSYNCAISACDKGGQLGMAMALLQQMTGSRVQRDVVSFNSAISAAGKDGKWRVALSLLQDMEDLDLRCTVVSLNSALSTCPWQLGLALLATMTFGMCPDVITFSSVILACQQALAWLPALTLLHTMRSLRVEANVVTYQAAVAACDGGGSLPAQPLLHDTQVLGLQLLRSADAR</sequence>
<dbReference type="Gene3D" id="1.25.40.10">
    <property type="entry name" value="Tetratricopeptide repeat domain"/>
    <property type="match status" value="5"/>
</dbReference>
<feature type="repeat" description="PPR" evidence="1">
    <location>
        <begin position="397"/>
        <end position="431"/>
    </location>
</feature>
<organism evidence="2 3">
    <name type="scientific">Effrenium voratum</name>
    <dbReference type="NCBI Taxonomy" id="2562239"/>
    <lineage>
        <taxon>Eukaryota</taxon>
        <taxon>Sar</taxon>
        <taxon>Alveolata</taxon>
        <taxon>Dinophyceae</taxon>
        <taxon>Suessiales</taxon>
        <taxon>Symbiodiniaceae</taxon>
        <taxon>Effrenium</taxon>
    </lineage>
</organism>
<dbReference type="Pfam" id="PF01535">
    <property type="entry name" value="PPR"/>
    <property type="match status" value="3"/>
</dbReference>
<name>A0AA36J0Y5_9DINO</name>
<feature type="repeat" description="PPR" evidence="1">
    <location>
        <begin position="572"/>
        <end position="606"/>
    </location>
</feature>
<reference evidence="2" key="1">
    <citation type="submission" date="2023-08" db="EMBL/GenBank/DDBJ databases">
        <authorList>
            <person name="Chen Y."/>
            <person name="Shah S."/>
            <person name="Dougan E. K."/>
            <person name="Thang M."/>
            <person name="Chan C."/>
        </authorList>
    </citation>
    <scope>NUCLEOTIDE SEQUENCE</scope>
</reference>
<gene>
    <name evidence="2" type="ORF">EVOR1521_LOCUS20729</name>
</gene>
<dbReference type="PANTHER" id="PTHR47938:SF35">
    <property type="entry name" value="PENTATRICOPEPTIDE REPEAT-CONTAINING PROTEIN 4, MITOCHONDRIAL-RELATED"/>
    <property type="match status" value="1"/>
</dbReference>
<comment type="caution">
    <text evidence="2">The sequence shown here is derived from an EMBL/GenBank/DDBJ whole genome shotgun (WGS) entry which is preliminary data.</text>
</comment>
<protein>
    <recommendedName>
        <fullName evidence="4">Pentatricopeptide repeat-containing protein, chloroplastic</fullName>
    </recommendedName>
</protein>
<dbReference type="PANTHER" id="PTHR47938">
    <property type="entry name" value="RESPIRATORY COMPLEX I CHAPERONE (CIA84), PUTATIVE (AFU_ORTHOLOGUE AFUA_2G06020)-RELATED"/>
    <property type="match status" value="1"/>
</dbReference>
<dbReference type="Pfam" id="PF13041">
    <property type="entry name" value="PPR_2"/>
    <property type="match status" value="1"/>
</dbReference>
<evidence type="ECO:0000256" key="1">
    <source>
        <dbReference type="PROSITE-ProRule" id="PRU00708"/>
    </source>
</evidence>
<feature type="repeat" description="PPR" evidence="1">
    <location>
        <begin position="467"/>
        <end position="501"/>
    </location>
</feature>
<feature type="repeat" description="PPR" evidence="1">
    <location>
        <begin position="432"/>
        <end position="466"/>
    </location>
</feature>
<dbReference type="PROSITE" id="PS51375">
    <property type="entry name" value="PPR"/>
    <property type="match status" value="5"/>
</dbReference>
<feature type="repeat" description="PPR" evidence="1">
    <location>
        <begin position="537"/>
        <end position="571"/>
    </location>
</feature>